<reference evidence="5" key="1">
    <citation type="submission" date="2025-08" db="UniProtKB">
        <authorList>
            <consortium name="RefSeq"/>
        </authorList>
    </citation>
    <scope>IDENTIFICATION</scope>
    <source>
        <strain evidence="5">Ishihara</strain>
        <tissue evidence="5">Whole body</tissue>
    </source>
</reference>
<evidence type="ECO:0000313" key="4">
    <source>
        <dbReference type="Proteomes" id="UP000301870"/>
    </source>
</evidence>
<keyword evidence="2" id="KW-1133">Transmembrane helix</keyword>
<gene>
    <name evidence="5" type="primary">LOC111355798</name>
</gene>
<feature type="chain" id="PRO_5039929749" evidence="3">
    <location>
        <begin position="24"/>
        <end position="1080"/>
    </location>
</feature>
<organism evidence="4 5">
    <name type="scientific">Spodoptera litura</name>
    <name type="common">Asian cotton leafworm</name>
    <dbReference type="NCBI Taxonomy" id="69820"/>
    <lineage>
        <taxon>Eukaryota</taxon>
        <taxon>Metazoa</taxon>
        <taxon>Ecdysozoa</taxon>
        <taxon>Arthropoda</taxon>
        <taxon>Hexapoda</taxon>
        <taxon>Insecta</taxon>
        <taxon>Pterygota</taxon>
        <taxon>Neoptera</taxon>
        <taxon>Endopterygota</taxon>
        <taxon>Lepidoptera</taxon>
        <taxon>Glossata</taxon>
        <taxon>Ditrysia</taxon>
        <taxon>Noctuoidea</taxon>
        <taxon>Noctuidae</taxon>
        <taxon>Amphipyrinae</taxon>
        <taxon>Spodoptera</taxon>
    </lineage>
</organism>
<dbReference type="RefSeq" id="XP_022825629.1">
    <property type="nucleotide sequence ID" value="XM_022969861.1"/>
</dbReference>
<keyword evidence="4" id="KW-1185">Reference proteome</keyword>
<dbReference type="GeneID" id="111355798"/>
<dbReference type="AlphaFoldDB" id="A0A9J7ITW4"/>
<protein>
    <submittedName>
        <fullName evidence="5">Reticulocyte-binding protein 2 homolog a-like isoform X1</fullName>
    </submittedName>
</protein>
<evidence type="ECO:0000256" key="3">
    <source>
        <dbReference type="SAM" id="SignalP"/>
    </source>
</evidence>
<sequence>MEISIYCAIVFFIVPFVLDVCEATCEEYTIILEERTCPRYIIKPLTHHEILNWVGTNNDCNSTEIYNENKECLLEFECLGSVLTCIDHIKLTNKQSHIVLHQTPEVIKRSLRNGTLYVNNNKTEEPNTTLNENDGTSMFNVHLFYNNVDDKLDVSSTNNKKLKMHDNIRCRYAEIVCNNKESLENNTSVYFGNTDSNFHDNSTIFIDLSIDRDETSPLQPIFTGYFPELSKEDLSSYENDFKDLKTASLKCPILKNDTDKCDKSKSVHIHINTNYIQNNTKTNYPNCTMDTATIHSTFNLICNNVTFAKYNTQLKFTSKPEVKKTPTPISDGKQDPRSWSCEMIGFLTTKGLDNDFSEINFKKCFKDLSNTNTSTAGDKNDVKSTEIDVLKNDNTTDVNLRKLIKIIINENGNCTQNLDFLNLQRGKFIDFGVTKQNVFKNDEIEINLSNCMKVKKFTLNDTDKLPHKNLEIIISSKNKSLNAFELKLLNRSTNQKGETERIFLGCDHSNNPNNKTNQNITVLQCESIDAKDLIVPENTTRDHRSWNCQIPKVKDSLITKRRNNHINEIDFNNCLKDSSLSSNEIANNKEKNKLISSKPHFLEKVNTTDKNSKKLIKIIMNENTNCTKIPSLKLQHGKFFDFGVKSYERNVLENDVVEINLSNCLKANYSTMNDTNKLTQEKDNIVDMTIFLKNESLNAADLKLLNGAPKEINESEKLILRCDRSNNSNNKTSTELQCETIDLKDLKMLENNIDINQDITQDDQGWNCQIIEFNSSLSSTGKIKKTYFKDCFKSNSKEKNELTSSKPDLVNKYNITDINPKKLIKIIMRENINCTQNIALNIQHGKLVDFGVTKSNVLENDIVEINLSNCIKSKQSTINSTDKLLTTEMTIFLKNESLNASDLKLLNNVPKQERKETDGNDRLFLRCDSSNVPNSKTTNRNKALECETIELKDLIKLENSRDINQNITKDTSIDNNNNDKNEKKNVEGNKTFTKNIGEKDKRDIQNLITFNRKKDVNKLGKAENLNVEDVDVEKIILITLAAIAGTSTLLLLALRFCKKPGHHYNPAATREPAVDEETAF</sequence>
<name>A0A9J7ITW4_SPOLT</name>
<evidence type="ECO:0000256" key="1">
    <source>
        <dbReference type="SAM" id="MobiDB-lite"/>
    </source>
</evidence>
<keyword evidence="2" id="KW-0472">Membrane</keyword>
<evidence type="ECO:0000313" key="5">
    <source>
        <dbReference type="RefSeq" id="XP_022825629.1"/>
    </source>
</evidence>
<feature type="signal peptide" evidence="3">
    <location>
        <begin position="1"/>
        <end position="23"/>
    </location>
</feature>
<feature type="transmembrane region" description="Helical" evidence="2">
    <location>
        <begin position="1035"/>
        <end position="1054"/>
    </location>
</feature>
<dbReference type="Proteomes" id="UP000301870">
    <property type="component" value="Chromosome 21"/>
</dbReference>
<proteinExistence type="predicted"/>
<dbReference type="OrthoDB" id="7492197at2759"/>
<feature type="region of interest" description="Disordered" evidence="1">
    <location>
        <begin position="968"/>
        <end position="988"/>
    </location>
</feature>
<evidence type="ECO:0000256" key="2">
    <source>
        <dbReference type="SAM" id="Phobius"/>
    </source>
</evidence>
<accession>A0A9J7ITW4</accession>
<keyword evidence="3" id="KW-0732">Signal</keyword>
<feature type="compositionally biased region" description="Basic and acidic residues" evidence="1">
    <location>
        <begin position="977"/>
        <end position="987"/>
    </location>
</feature>
<dbReference type="KEGG" id="sliu:111355798"/>
<keyword evidence="2" id="KW-0812">Transmembrane</keyword>